<dbReference type="AlphaFoldDB" id="A0A1C3HGB6"/>
<dbReference type="EMBL" id="LT575490">
    <property type="protein sequence ID" value="SAY44052.1"/>
    <property type="molecule type" value="Genomic_DNA"/>
</dbReference>
<reference evidence="1" key="1">
    <citation type="submission" date="2016-05" db="EMBL/GenBank/DDBJ databases">
        <authorList>
            <person name="Cock P.J.A."/>
            <person name="Cock P.J.A."/>
        </authorList>
    </citation>
    <scope>NUCLEOTIDE SEQUENCE</scope>
    <source>
        <strain evidence="1">PWN146_assembly</strain>
    </source>
</reference>
<accession>A0A1C3HGB6</accession>
<evidence type="ECO:0000313" key="1">
    <source>
        <dbReference type="EMBL" id="SAY44052.1"/>
    </source>
</evidence>
<organism evidence="1">
    <name type="scientific">Serratia marcescens</name>
    <dbReference type="NCBI Taxonomy" id="615"/>
    <lineage>
        <taxon>Bacteria</taxon>
        <taxon>Pseudomonadati</taxon>
        <taxon>Pseudomonadota</taxon>
        <taxon>Gammaproteobacteria</taxon>
        <taxon>Enterobacterales</taxon>
        <taxon>Yersiniaceae</taxon>
        <taxon>Serratia</taxon>
    </lineage>
</organism>
<proteinExistence type="predicted"/>
<name>A0A1C3HGB6_SERMA</name>
<protein>
    <submittedName>
        <fullName evidence="1">Uncharacterized protein</fullName>
    </submittedName>
</protein>
<gene>
    <name evidence="1" type="ORF">PWN146_02750</name>
</gene>
<sequence>MTANDNWKKFSAETTQALFVAVEEDDLVEANISLPQQIDLQCSPESIRDNYALCLQFWEDGFSRRELLQLVNGFLQDPQLAAATRMRYKYIRARYKHLRFAQQLYGAPHRANRLFHTTTVVLGHFQDAFRNGNQKNLTLYGNLLRLLLSKPVWSSVRYGLRHTRLESAQGFITYRQEQMRQLQALIAGPALTGHQFHDVRKIVSRQVSFYDTLRSIDPDNREARQISRFLAAINGLMGDRHDVMVADKLAGGDIYDRPAILDIDIRQRLELLLARFPLSFSQPAIAAGR</sequence>
<dbReference type="RefSeq" id="WP_201965769.1">
    <property type="nucleotide sequence ID" value="NZ_CAMKIY010000001.1"/>
</dbReference>